<protein>
    <submittedName>
        <fullName evidence="1">Uncharacterized protein</fullName>
    </submittedName>
</protein>
<organism evidence="1 2">
    <name type="scientific">Paenibacillus antarcticus</name>
    <dbReference type="NCBI Taxonomy" id="253703"/>
    <lineage>
        <taxon>Bacteria</taxon>
        <taxon>Bacillati</taxon>
        <taxon>Bacillota</taxon>
        <taxon>Bacilli</taxon>
        <taxon>Bacillales</taxon>
        <taxon>Paenibacillaceae</taxon>
        <taxon>Paenibacillus</taxon>
    </lineage>
</organism>
<dbReference type="EMBL" id="LVJI01000048">
    <property type="protein sequence ID" value="OAB41205.1"/>
    <property type="molecule type" value="Genomic_DNA"/>
</dbReference>
<keyword evidence="2" id="KW-1185">Reference proteome</keyword>
<dbReference type="RefSeq" id="WP_068652799.1">
    <property type="nucleotide sequence ID" value="NZ_CP043611.1"/>
</dbReference>
<evidence type="ECO:0000313" key="1">
    <source>
        <dbReference type="EMBL" id="OAB41205.1"/>
    </source>
</evidence>
<dbReference type="Pfam" id="PF16873">
    <property type="entry name" value="AbiGii_2"/>
    <property type="match status" value="1"/>
</dbReference>
<comment type="caution">
    <text evidence="1">The sequence shown here is derived from an EMBL/GenBank/DDBJ whole genome shotgun (WGS) entry which is preliminary data.</text>
</comment>
<dbReference type="Proteomes" id="UP000077355">
    <property type="component" value="Unassembled WGS sequence"/>
</dbReference>
<proteinExistence type="predicted"/>
<name>A0A168JWK4_9BACL</name>
<reference evidence="1 2" key="1">
    <citation type="submission" date="2016-03" db="EMBL/GenBank/DDBJ databases">
        <title>Draft genome sequence of Paenibacillus antarcticus CECT 5836.</title>
        <authorList>
            <person name="Shin S.-K."/>
            <person name="Yi H."/>
        </authorList>
    </citation>
    <scope>NUCLEOTIDE SEQUENCE [LARGE SCALE GENOMIC DNA]</scope>
    <source>
        <strain evidence="1 2">CECT 5836</strain>
    </source>
</reference>
<gene>
    <name evidence="1" type="ORF">PBAT_21875</name>
</gene>
<dbReference type="OrthoDB" id="2514209at2"/>
<dbReference type="InterPro" id="IPR031707">
    <property type="entry name" value="AbiGii_2"/>
</dbReference>
<accession>A0A168JWK4</accession>
<sequence>MMFLNFDKAFRKNNHKLPIPSEVIASLTESLPPNFIYVNAGEGACVVSTNSQKMDMSLNVELPEDFKPQSMLELMEFMYRAQRELRILPDKEGFITINGSKFLPNELIVFPLGGKVLESELYIKPQPFQPPFNVTLEGGGIPKEILMQRHPYADMGKSLFKSIGNSIIDISYIFDEVDNSLKFTFNISIEKFHSVCEIVESLKFYNACINGDIILAGMDFSSHFSPKEDKEILETIEFWEKINTLEKVLKVDFYLEFPITNEDALWVEKLFKSFVENMAYKQYAKVDNIVTVAPDGIDKDSIVKPEGIMFSMIQRSELNIWNTNIELFDVVGLFDLKVTDVILLNDEKMEYELIVEPIEGKKVYTSIRSFLNKVDADAFLGELKELQNAELLVEF</sequence>
<dbReference type="AlphaFoldDB" id="A0A168JWK4"/>
<evidence type="ECO:0000313" key="2">
    <source>
        <dbReference type="Proteomes" id="UP000077355"/>
    </source>
</evidence>